<proteinExistence type="predicted"/>
<keyword evidence="4" id="KW-0804">Transcription</keyword>
<organism evidence="8 9">
    <name type="scientific">Babesia gibsoni</name>
    <dbReference type="NCBI Taxonomy" id="33632"/>
    <lineage>
        <taxon>Eukaryota</taxon>
        <taxon>Sar</taxon>
        <taxon>Alveolata</taxon>
        <taxon>Apicomplexa</taxon>
        <taxon>Aconoidasida</taxon>
        <taxon>Piroplasmida</taxon>
        <taxon>Babesiidae</taxon>
        <taxon>Babesia</taxon>
    </lineage>
</organism>
<dbReference type="Pfam" id="PF00847">
    <property type="entry name" value="AP2"/>
    <property type="match status" value="1"/>
</dbReference>
<dbReference type="AlphaFoldDB" id="A0AAD8LNB3"/>
<evidence type="ECO:0000256" key="1">
    <source>
        <dbReference type="ARBA" id="ARBA00004123"/>
    </source>
</evidence>
<dbReference type="Proteomes" id="UP001230268">
    <property type="component" value="Unassembled WGS sequence"/>
</dbReference>
<evidence type="ECO:0000313" key="8">
    <source>
        <dbReference type="EMBL" id="KAK1442583.1"/>
    </source>
</evidence>
<dbReference type="GO" id="GO:0005634">
    <property type="term" value="C:nucleus"/>
    <property type="evidence" value="ECO:0007669"/>
    <property type="project" value="UniProtKB-SubCell"/>
</dbReference>
<evidence type="ECO:0000256" key="5">
    <source>
        <dbReference type="ARBA" id="ARBA00023242"/>
    </source>
</evidence>
<dbReference type="EMBL" id="JAVEPI010000003">
    <property type="protein sequence ID" value="KAK1442583.1"/>
    <property type="molecule type" value="Genomic_DNA"/>
</dbReference>
<keyword evidence="3" id="KW-0238">DNA-binding</keyword>
<keyword evidence="2" id="KW-0805">Transcription regulation</keyword>
<evidence type="ECO:0000256" key="4">
    <source>
        <dbReference type="ARBA" id="ARBA00023163"/>
    </source>
</evidence>
<evidence type="ECO:0000256" key="6">
    <source>
        <dbReference type="SAM" id="MobiDB-lite"/>
    </source>
</evidence>
<dbReference type="GO" id="GO:0003700">
    <property type="term" value="F:DNA-binding transcription factor activity"/>
    <property type="evidence" value="ECO:0007669"/>
    <property type="project" value="InterPro"/>
</dbReference>
<comment type="subcellular location">
    <subcellularLocation>
        <location evidence="1">Nucleus</location>
    </subcellularLocation>
</comment>
<evidence type="ECO:0000259" key="7">
    <source>
        <dbReference type="Pfam" id="PF00847"/>
    </source>
</evidence>
<sequence>MEGADANAGGAEQAPATVAMGSVGDERYQTDAAPSAMKTSANRYSKSGAKKPPIPPPPRATPSSSSGYPGVSWNKRMGAWLSFYYDADTRRSRTFHPKYYDFDVEKAKQAAIEFMKSIEKHPRCSLRKSRRDNKSSSSYAHQTYEVDKTHGVDLPSRNRKRSAPCQMVGMECKQRSTKQAMACPPSQPAAPEPYDLEIFKRQFHISSNLLEPCYMTNPSSLESDYMGPQGAIHETNYLSGSLESQHDYDKFYPNTSNWPTIKKIYNQDYYIDNQKYGMPFLEGDVVYPSPNSSIYNDNDIMLSCSCGHSRQQLASQQAHSHLSPPKIYSENQDIANNQEVFVGTHYDVSPQHEDAEIHMLMQSIGLSPNDSLEGFRFNTYNYGDGTANYGRGPPNIISNGNTTPLGSPYLSPYVHSVYKQSSEENDLNRSFGFQSLILATDPKQGTQTTQLLNSQG</sequence>
<evidence type="ECO:0000313" key="9">
    <source>
        <dbReference type="Proteomes" id="UP001230268"/>
    </source>
</evidence>
<evidence type="ECO:0000256" key="3">
    <source>
        <dbReference type="ARBA" id="ARBA00023125"/>
    </source>
</evidence>
<keyword evidence="9" id="KW-1185">Reference proteome</keyword>
<keyword evidence="5" id="KW-0539">Nucleus</keyword>
<dbReference type="Gene3D" id="1.20.5.2050">
    <property type="match status" value="1"/>
</dbReference>
<evidence type="ECO:0000256" key="2">
    <source>
        <dbReference type="ARBA" id="ARBA00023015"/>
    </source>
</evidence>
<protein>
    <submittedName>
        <fullName evidence="8">AP2</fullName>
    </submittedName>
</protein>
<feature type="region of interest" description="Disordered" evidence="6">
    <location>
        <begin position="1"/>
        <end position="69"/>
    </location>
</feature>
<feature type="domain" description="AP2/ERF" evidence="7">
    <location>
        <begin position="66"/>
        <end position="121"/>
    </location>
</feature>
<feature type="region of interest" description="Disordered" evidence="6">
    <location>
        <begin position="122"/>
        <end position="143"/>
    </location>
</feature>
<name>A0AAD8LNB3_BABGI</name>
<dbReference type="InterPro" id="IPR001471">
    <property type="entry name" value="AP2/ERF_dom"/>
</dbReference>
<accession>A0AAD8LNB3</accession>
<gene>
    <name evidence="8" type="ORF">BgAZ_301010</name>
</gene>
<reference evidence="8" key="1">
    <citation type="submission" date="2023-08" db="EMBL/GenBank/DDBJ databases">
        <title>Draft sequence of the Babesia gibsoni genome.</title>
        <authorList>
            <person name="Yamagishi J.Y."/>
            <person name="Xuan X.X."/>
        </authorList>
    </citation>
    <scope>NUCLEOTIDE SEQUENCE</scope>
    <source>
        <strain evidence="8">Azabu</strain>
    </source>
</reference>
<dbReference type="GO" id="GO:0003677">
    <property type="term" value="F:DNA binding"/>
    <property type="evidence" value="ECO:0007669"/>
    <property type="project" value="UniProtKB-KW"/>
</dbReference>
<comment type="caution">
    <text evidence="8">The sequence shown here is derived from an EMBL/GenBank/DDBJ whole genome shotgun (WGS) entry which is preliminary data.</text>
</comment>